<evidence type="ECO:0000256" key="2">
    <source>
        <dbReference type="ARBA" id="ARBA00023125"/>
    </source>
</evidence>
<name>A0A3L9L9M8_9MICC</name>
<keyword evidence="6" id="KW-1185">Reference proteome</keyword>
<dbReference type="SUPFAM" id="SSF46785">
    <property type="entry name" value="Winged helix' DNA-binding domain"/>
    <property type="match status" value="1"/>
</dbReference>
<dbReference type="GO" id="GO:0003677">
    <property type="term" value="F:DNA binding"/>
    <property type="evidence" value="ECO:0007669"/>
    <property type="project" value="UniProtKB-KW"/>
</dbReference>
<dbReference type="InterPro" id="IPR036388">
    <property type="entry name" value="WH-like_DNA-bd_sf"/>
</dbReference>
<keyword evidence="3" id="KW-0804">Transcription</keyword>
<gene>
    <name evidence="5" type="ORF">EAE32_00545</name>
</gene>
<reference evidence="5 6" key="1">
    <citation type="submission" date="2018-10" db="EMBL/GenBank/DDBJ databases">
        <title>Kocuria tytonicola, new bacteria from the preen glands of American barn owls (Tyto furcata).</title>
        <authorList>
            <person name="Braun M.S."/>
            <person name="Wang E."/>
            <person name="Zimmermann S."/>
            <person name="Boutin S."/>
            <person name="Wagner H."/>
            <person name="Wink M."/>
        </authorList>
    </citation>
    <scope>NUCLEOTIDE SEQUENCE [LARGE SCALE GENOMIC DNA]</scope>
    <source>
        <strain evidence="5 6">473</strain>
    </source>
</reference>
<dbReference type="Proteomes" id="UP000277871">
    <property type="component" value="Unassembled WGS sequence"/>
</dbReference>
<dbReference type="PROSITE" id="PS50949">
    <property type="entry name" value="HTH_GNTR"/>
    <property type="match status" value="1"/>
</dbReference>
<dbReference type="Pfam" id="PF07729">
    <property type="entry name" value="FCD"/>
    <property type="match status" value="1"/>
</dbReference>
<accession>A0A3L9L9M8</accession>
<dbReference type="RefSeq" id="WP_121863822.1">
    <property type="nucleotide sequence ID" value="NZ_RDEX01000001.1"/>
</dbReference>
<dbReference type="InterPro" id="IPR011711">
    <property type="entry name" value="GntR_C"/>
</dbReference>
<dbReference type="GO" id="GO:0003700">
    <property type="term" value="F:DNA-binding transcription factor activity"/>
    <property type="evidence" value="ECO:0007669"/>
    <property type="project" value="InterPro"/>
</dbReference>
<dbReference type="PANTHER" id="PTHR43537:SF24">
    <property type="entry name" value="GLUCONATE OPERON TRANSCRIPTIONAL REPRESSOR"/>
    <property type="match status" value="1"/>
</dbReference>
<dbReference type="InterPro" id="IPR036390">
    <property type="entry name" value="WH_DNA-bd_sf"/>
</dbReference>
<evidence type="ECO:0000256" key="3">
    <source>
        <dbReference type="ARBA" id="ARBA00023163"/>
    </source>
</evidence>
<dbReference type="InterPro" id="IPR008920">
    <property type="entry name" value="TF_FadR/GntR_C"/>
</dbReference>
<dbReference type="SMART" id="SM00345">
    <property type="entry name" value="HTH_GNTR"/>
    <property type="match status" value="1"/>
</dbReference>
<dbReference type="SMART" id="SM00895">
    <property type="entry name" value="FCD"/>
    <property type="match status" value="1"/>
</dbReference>
<dbReference type="CDD" id="cd07377">
    <property type="entry name" value="WHTH_GntR"/>
    <property type="match status" value="1"/>
</dbReference>
<evidence type="ECO:0000313" key="5">
    <source>
        <dbReference type="EMBL" id="RLY93777.1"/>
    </source>
</evidence>
<comment type="caution">
    <text evidence="5">The sequence shown here is derived from an EMBL/GenBank/DDBJ whole genome shotgun (WGS) entry which is preliminary data.</text>
</comment>
<dbReference type="AlphaFoldDB" id="A0A3L9L9M8"/>
<dbReference type="Gene3D" id="1.10.10.10">
    <property type="entry name" value="Winged helix-like DNA-binding domain superfamily/Winged helix DNA-binding domain"/>
    <property type="match status" value="1"/>
</dbReference>
<feature type="domain" description="HTH gntR-type" evidence="4">
    <location>
        <begin position="12"/>
        <end position="79"/>
    </location>
</feature>
<dbReference type="SUPFAM" id="SSF48008">
    <property type="entry name" value="GntR ligand-binding domain-like"/>
    <property type="match status" value="1"/>
</dbReference>
<dbReference type="EMBL" id="RDEX01000001">
    <property type="protein sequence ID" value="RLY93777.1"/>
    <property type="molecule type" value="Genomic_DNA"/>
</dbReference>
<keyword evidence="1" id="KW-0805">Transcription regulation</keyword>
<evidence type="ECO:0000313" key="6">
    <source>
        <dbReference type="Proteomes" id="UP000277871"/>
    </source>
</evidence>
<organism evidence="5 6">
    <name type="scientific">Kocuria tytonicola</name>
    <dbReference type="NCBI Taxonomy" id="2055946"/>
    <lineage>
        <taxon>Bacteria</taxon>
        <taxon>Bacillati</taxon>
        <taxon>Actinomycetota</taxon>
        <taxon>Actinomycetes</taxon>
        <taxon>Micrococcales</taxon>
        <taxon>Micrococcaceae</taxon>
        <taxon>Kocuria</taxon>
    </lineage>
</organism>
<dbReference type="InterPro" id="IPR000524">
    <property type="entry name" value="Tscrpt_reg_HTH_GntR"/>
</dbReference>
<evidence type="ECO:0000256" key="1">
    <source>
        <dbReference type="ARBA" id="ARBA00023015"/>
    </source>
</evidence>
<evidence type="ECO:0000259" key="4">
    <source>
        <dbReference type="PROSITE" id="PS50949"/>
    </source>
</evidence>
<sequence length="232" mass="25925">MPLTADTATAAPSKAQRAYDWIKSQIMTQAFSPGYRLVLATIAETLSMSVVPVREAIRRLEAEGFVTFERNVGARVSMVDGEQYRFSMETLAVLEGAATAQAAALITAADLAHARELNASMEASLQNFDPQTFTETNHEFHRVLACRCPNERLNDLVTVEWERLNHLRTSTFSFVPERARASVTEHHHILHLLETHAPADAVERAVRQHRTATLTSYLSSREDRGEAQHRTA</sequence>
<protein>
    <submittedName>
        <fullName evidence="5">GntR family transcriptional regulator</fullName>
    </submittedName>
</protein>
<keyword evidence="2" id="KW-0238">DNA-binding</keyword>
<dbReference type="PANTHER" id="PTHR43537">
    <property type="entry name" value="TRANSCRIPTIONAL REGULATOR, GNTR FAMILY"/>
    <property type="match status" value="1"/>
</dbReference>
<dbReference type="Gene3D" id="1.20.120.530">
    <property type="entry name" value="GntR ligand-binding domain-like"/>
    <property type="match status" value="1"/>
</dbReference>
<proteinExistence type="predicted"/>
<dbReference type="Pfam" id="PF00392">
    <property type="entry name" value="GntR"/>
    <property type="match status" value="1"/>
</dbReference>